<comment type="caution">
    <text evidence="1">The sequence shown here is derived from an EMBL/GenBank/DDBJ whole genome shotgun (WGS) entry which is preliminary data.</text>
</comment>
<accession>A0AAD3SP93</accession>
<evidence type="ECO:0000313" key="2">
    <source>
        <dbReference type="Proteomes" id="UP001279734"/>
    </source>
</evidence>
<dbReference type="AlphaFoldDB" id="A0AAD3SP93"/>
<evidence type="ECO:0000313" key="1">
    <source>
        <dbReference type="EMBL" id="GMH15498.1"/>
    </source>
</evidence>
<reference evidence="1" key="1">
    <citation type="submission" date="2023-05" db="EMBL/GenBank/DDBJ databases">
        <title>Nepenthes gracilis genome sequencing.</title>
        <authorList>
            <person name="Fukushima K."/>
        </authorList>
    </citation>
    <scope>NUCLEOTIDE SEQUENCE</scope>
    <source>
        <strain evidence="1">SING2019-196</strain>
    </source>
</reference>
<proteinExistence type="predicted"/>
<dbReference type="EMBL" id="BSYO01000015">
    <property type="protein sequence ID" value="GMH15498.1"/>
    <property type="molecule type" value="Genomic_DNA"/>
</dbReference>
<protein>
    <submittedName>
        <fullName evidence="1">Uncharacterized protein</fullName>
    </submittedName>
</protein>
<organism evidence="1 2">
    <name type="scientific">Nepenthes gracilis</name>
    <name type="common">Slender pitcher plant</name>
    <dbReference type="NCBI Taxonomy" id="150966"/>
    <lineage>
        <taxon>Eukaryota</taxon>
        <taxon>Viridiplantae</taxon>
        <taxon>Streptophyta</taxon>
        <taxon>Embryophyta</taxon>
        <taxon>Tracheophyta</taxon>
        <taxon>Spermatophyta</taxon>
        <taxon>Magnoliopsida</taxon>
        <taxon>eudicotyledons</taxon>
        <taxon>Gunneridae</taxon>
        <taxon>Pentapetalae</taxon>
        <taxon>Caryophyllales</taxon>
        <taxon>Nepenthaceae</taxon>
        <taxon>Nepenthes</taxon>
    </lineage>
</organism>
<name>A0AAD3SP93_NEPGR</name>
<gene>
    <name evidence="1" type="ORF">Nepgr_017339</name>
</gene>
<keyword evidence="2" id="KW-1185">Reference proteome</keyword>
<sequence length="158" mass="16893">MPKDSQRNTKETASVTCSSNSSAILQFDDDTDPSLLAEVSGREDFTSVIANDRCTSITIKERKPSSDLELSKQKALSVEGVVEANLKVGEADLSVFSYNSGDIKDPIAVCHPGKSDSLVTMKIQQPQIGLQVSSSNIASADCFVGGDDTEHDHQFLGP</sequence>
<dbReference type="Proteomes" id="UP001279734">
    <property type="component" value="Unassembled WGS sequence"/>
</dbReference>